<organism evidence="6 7">
    <name type="scientific">Luedemannella helvata</name>
    <dbReference type="NCBI Taxonomy" id="349315"/>
    <lineage>
        <taxon>Bacteria</taxon>
        <taxon>Bacillati</taxon>
        <taxon>Actinomycetota</taxon>
        <taxon>Actinomycetes</taxon>
        <taxon>Micromonosporales</taxon>
        <taxon>Micromonosporaceae</taxon>
        <taxon>Luedemannella</taxon>
    </lineage>
</organism>
<sequence length="370" mass="40294">MPLQLHWFLPAHGDGRALSRRAGAGVRGAQRQPDITYLTQVACAADQLGFAGMLLPAGLFCEDPWLLAAALATRTERVRFMVAFRPGLLSPTLAAQMAATAQRLTGDRLLLNVVTGGDPTEQRRYGDWHDHDQRYERADEFLAIMRGAWSGDPLDFTGAHYDVRAAVTTRPPATHPTVFLGGSSAAAQRVAARHADVYLAWGETPPLLVDLFDQARLTAAAEGRALAFGTRFNVITRDTAEQAWAEADQLLGELDPAMVTAAQARFRRTESEGQRRMAALHDGQLDRLEVYPNVWAGFGLLRPGAGAALVGSHAEVADRIVELHELGVEHLILSGQPHLEEAYWFGEGVMPLLRERGVFDPRPAAAAART</sequence>
<protein>
    <submittedName>
        <fullName evidence="6">LLM class flavin-dependent oxidoreductase</fullName>
    </submittedName>
</protein>
<name>A0ABP4X1E4_9ACTN</name>
<dbReference type="PANTHER" id="PTHR42847:SF4">
    <property type="entry name" value="ALKANESULFONATE MONOOXYGENASE-RELATED"/>
    <property type="match status" value="1"/>
</dbReference>
<keyword evidence="1" id="KW-0285">Flavoprotein</keyword>
<evidence type="ECO:0000256" key="4">
    <source>
        <dbReference type="ARBA" id="ARBA00023033"/>
    </source>
</evidence>
<dbReference type="InterPro" id="IPR011251">
    <property type="entry name" value="Luciferase-like_dom"/>
</dbReference>
<evidence type="ECO:0000313" key="6">
    <source>
        <dbReference type="EMBL" id="GAA1766937.1"/>
    </source>
</evidence>
<reference evidence="7" key="1">
    <citation type="journal article" date="2019" name="Int. J. Syst. Evol. Microbiol.">
        <title>The Global Catalogue of Microorganisms (GCM) 10K type strain sequencing project: providing services to taxonomists for standard genome sequencing and annotation.</title>
        <authorList>
            <consortium name="The Broad Institute Genomics Platform"/>
            <consortium name="The Broad Institute Genome Sequencing Center for Infectious Disease"/>
            <person name="Wu L."/>
            <person name="Ma J."/>
        </authorList>
    </citation>
    <scope>NUCLEOTIDE SEQUENCE [LARGE SCALE GENOMIC DNA]</scope>
    <source>
        <strain evidence="7">JCM 13249</strain>
    </source>
</reference>
<keyword evidence="3" id="KW-0560">Oxidoreductase</keyword>
<dbReference type="Proteomes" id="UP001500655">
    <property type="component" value="Unassembled WGS sequence"/>
</dbReference>
<dbReference type="EMBL" id="BAAALS010000023">
    <property type="protein sequence ID" value="GAA1766937.1"/>
    <property type="molecule type" value="Genomic_DNA"/>
</dbReference>
<keyword evidence="2" id="KW-0288">FMN</keyword>
<feature type="domain" description="Luciferase-like" evidence="5">
    <location>
        <begin position="6"/>
        <end position="330"/>
    </location>
</feature>
<dbReference type="InterPro" id="IPR050172">
    <property type="entry name" value="SsuD_RutA_monooxygenase"/>
</dbReference>
<dbReference type="SUPFAM" id="SSF51679">
    <property type="entry name" value="Bacterial luciferase-like"/>
    <property type="match status" value="1"/>
</dbReference>
<comment type="caution">
    <text evidence="6">The sequence shown here is derived from an EMBL/GenBank/DDBJ whole genome shotgun (WGS) entry which is preliminary data.</text>
</comment>
<evidence type="ECO:0000313" key="7">
    <source>
        <dbReference type="Proteomes" id="UP001500655"/>
    </source>
</evidence>
<keyword evidence="7" id="KW-1185">Reference proteome</keyword>
<evidence type="ECO:0000259" key="5">
    <source>
        <dbReference type="Pfam" id="PF00296"/>
    </source>
</evidence>
<proteinExistence type="predicted"/>
<gene>
    <name evidence="6" type="ORF">GCM10009681_42530</name>
</gene>
<accession>A0ABP4X1E4</accession>
<evidence type="ECO:0000256" key="3">
    <source>
        <dbReference type="ARBA" id="ARBA00023002"/>
    </source>
</evidence>
<dbReference type="RefSeq" id="WP_344084798.1">
    <property type="nucleotide sequence ID" value="NZ_BAAALS010000023.1"/>
</dbReference>
<dbReference type="Pfam" id="PF00296">
    <property type="entry name" value="Bac_luciferase"/>
    <property type="match status" value="1"/>
</dbReference>
<keyword evidence="4" id="KW-0503">Monooxygenase</keyword>
<dbReference type="PANTHER" id="PTHR42847">
    <property type="entry name" value="ALKANESULFONATE MONOOXYGENASE"/>
    <property type="match status" value="1"/>
</dbReference>
<evidence type="ECO:0000256" key="2">
    <source>
        <dbReference type="ARBA" id="ARBA00022643"/>
    </source>
</evidence>
<evidence type="ECO:0000256" key="1">
    <source>
        <dbReference type="ARBA" id="ARBA00022630"/>
    </source>
</evidence>
<dbReference type="InterPro" id="IPR036661">
    <property type="entry name" value="Luciferase-like_sf"/>
</dbReference>
<dbReference type="CDD" id="cd01094">
    <property type="entry name" value="Alkanesulfonate_monoxygenase"/>
    <property type="match status" value="1"/>
</dbReference>
<dbReference type="Gene3D" id="3.20.20.30">
    <property type="entry name" value="Luciferase-like domain"/>
    <property type="match status" value="1"/>
</dbReference>